<sequence length="256" mass="27985">MSGSSNVGGSRPILPAPSPHQDKRGSWDKGGATATQKQKNVPKRTQITAVACQPCQQRKSKCDGARPICSACIAKKRMDCAYDTAGDQRRTAALKQRIKELEKQIHDVKEMVRTICSAVDKNVAISIAQTLHMEDFRNVEEVRNLLKSQKSKEMAGLPENFGVQSQIVGEPPGVLVGSHPQSDQVMPSQYDPALINGLSVFEHMSSSWVPGVSGLPSADGTAVDAQWHYDHSPVDVRFFLYCLKRPSNLKACSKTL</sequence>
<dbReference type="OrthoDB" id="3938090at2759"/>
<organism evidence="4 5">
    <name type="scientific">Lepidopterella palustris CBS 459.81</name>
    <dbReference type="NCBI Taxonomy" id="1314670"/>
    <lineage>
        <taxon>Eukaryota</taxon>
        <taxon>Fungi</taxon>
        <taxon>Dikarya</taxon>
        <taxon>Ascomycota</taxon>
        <taxon>Pezizomycotina</taxon>
        <taxon>Dothideomycetes</taxon>
        <taxon>Pleosporomycetidae</taxon>
        <taxon>Mytilinidiales</taxon>
        <taxon>Argynnaceae</taxon>
        <taxon>Lepidopterella</taxon>
    </lineage>
</organism>
<accession>A0A8E2EFU4</accession>
<dbReference type="InterPro" id="IPR053187">
    <property type="entry name" value="Notoamide_regulator"/>
</dbReference>
<proteinExistence type="predicted"/>
<keyword evidence="5" id="KW-1185">Reference proteome</keyword>
<reference evidence="4 5" key="1">
    <citation type="journal article" date="2016" name="Nat. Commun.">
        <title>Ectomycorrhizal ecology is imprinted in the genome of the dominant symbiotic fungus Cenococcum geophilum.</title>
        <authorList>
            <consortium name="DOE Joint Genome Institute"/>
            <person name="Peter M."/>
            <person name="Kohler A."/>
            <person name="Ohm R.A."/>
            <person name="Kuo A."/>
            <person name="Krutzmann J."/>
            <person name="Morin E."/>
            <person name="Arend M."/>
            <person name="Barry K.W."/>
            <person name="Binder M."/>
            <person name="Choi C."/>
            <person name="Clum A."/>
            <person name="Copeland A."/>
            <person name="Grisel N."/>
            <person name="Haridas S."/>
            <person name="Kipfer T."/>
            <person name="LaButti K."/>
            <person name="Lindquist E."/>
            <person name="Lipzen A."/>
            <person name="Maire R."/>
            <person name="Meier B."/>
            <person name="Mihaltcheva S."/>
            <person name="Molinier V."/>
            <person name="Murat C."/>
            <person name="Poggeler S."/>
            <person name="Quandt C.A."/>
            <person name="Sperisen C."/>
            <person name="Tritt A."/>
            <person name="Tisserant E."/>
            <person name="Crous P.W."/>
            <person name="Henrissat B."/>
            <person name="Nehls U."/>
            <person name="Egli S."/>
            <person name="Spatafora J.W."/>
            <person name="Grigoriev I.V."/>
            <person name="Martin F.M."/>
        </authorList>
    </citation>
    <scope>NUCLEOTIDE SEQUENCE [LARGE SCALE GENOMIC DNA]</scope>
    <source>
        <strain evidence="4 5">CBS 459.81</strain>
    </source>
</reference>
<feature type="region of interest" description="Disordered" evidence="2">
    <location>
        <begin position="1"/>
        <end position="43"/>
    </location>
</feature>
<dbReference type="SMART" id="SM00066">
    <property type="entry name" value="GAL4"/>
    <property type="match status" value="1"/>
</dbReference>
<dbReference type="PANTHER" id="PTHR47256:SF1">
    <property type="entry name" value="ZN(II)2CYS6 TRANSCRIPTION FACTOR (EUROFUNG)"/>
    <property type="match status" value="1"/>
</dbReference>
<dbReference type="SUPFAM" id="SSF57701">
    <property type="entry name" value="Zn2/Cys6 DNA-binding domain"/>
    <property type="match status" value="1"/>
</dbReference>
<dbReference type="GO" id="GO:0008270">
    <property type="term" value="F:zinc ion binding"/>
    <property type="evidence" value="ECO:0007669"/>
    <property type="project" value="InterPro"/>
</dbReference>
<dbReference type="Gene3D" id="4.10.240.10">
    <property type="entry name" value="Zn(2)-C6 fungal-type DNA-binding domain"/>
    <property type="match status" value="1"/>
</dbReference>
<dbReference type="AlphaFoldDB" id="A0A8E2EFU4"/>
<evidence type="ECO:0000313" key="4">
    <source>
        <dbReference type="EMBL" id="OCK83251.1"/>
    </source>
</evidence>
<protein>
    <recommendedName>
        <fullName evidence="3">Zn(2)-C6 fungal-type domain-containing protein</fullName>
    </recommendedName>
</protein>
<evidence type="ECO:0000313" key="5">
    <source>
        <dbReference type="Proteomes" id="UP000250266"/>
    </source>
</evidence>
<dbReference type="PROSITE" id="PS50048">
    <property type="entry name" value="ZN2_CY6_FUNGAL_2"/>
    <property type="match status" value="1"/>
</dbReference>
<dbReference type="InterPro" id="IPR001138">
    <property type="entry name" value="Zn2Cys6_DnaBD"/>
</dbReference>
<dbReference type="Proteomes" id="UP000250266">
    <property type="component" value="Unassembled WGS sequence"/>
</dbReference>
<dbReference type="PANTHER" id="PTHR47256">
    <property type="entry name" value="ZN(II)2CYS6 TRANSCRIPTION FACTOR (EUROFUNG)-RELATED"/>
    <property type="match status" value="1"/>
</dbReference>
<name>A0A8E2EFU4_9PEZI</name>
<dbReference type="GO" id="GO:0000981">
    <property type="term" value="F:DNA-binding transcription factor activity, RNA polymerase II-specific"/>
    <property type="evidence" value="ECO:0007669"/>
    <property type="project" value="InterPro"/>
</dbReference>
<dbReference type="InterPro" id="IPR036864">
    <property type="entry name" value="Zn2-C6_fun-type_DNA-bd_sf"/>
</dbReference>
<gene>
    <name evidence="4" type="ORF">K432DRAFT_189280</name>
</gene>
<evidence type="ECO:0000256" key="2">
    <source>
        <dbReference type="SAM" id="MobiDB-lite"/>
    </source>
</evidence>
<keyword evidence="1" id="KW-0539">Nucleus</keyword>
<evidence type="ECO:0000256" key="1">
    <source>
        <dbReference type="ARBA" id="ARBA00023242"/>
    </source>
</evidence>
<feature type="domain" description="Zn(2)-C6 fungal-type" evidence="3">
    <location>
        <begin position="51"/>
        <end position="82"/>
    </location>
</feature>
<feature type="compositionally biased region" description="Polar residues" evidence="2">
    <location>
        <begin position="33"/>
        <end position="43"/>
    </location>
</feature>
<dbReference type="CDD" id="cd00067">
    <property type="entry name" value="GAL4"/>
    <property type="match status" value="1"/>
</dbReference>
<dbReference type="Pfam" id="PF00172">
    <property type="entry name" value="Zn_clus"/>
    <property type="match status" value="1"/>
</dbReference>
<evidence type="ECO:0000259" key="3">
    <source>
        <dbReference type="PROSITE" id="PS50048"/>
    </source>
</evidence>
<dbReference type="EMBL" id="KV744865">
    <property type="protein sequence ID" value="OCK83251.1"/>
    <property type="molecule type" value="Genomic_DNA"/>
</dbReference>